<reference evidence="5" key="1">
    <citation type="journal article" date="2015" name="PLoS Genet.">
        <title>Genome Sequence and Transcriptome Analyses of Chrysochromulina tobin: Metabolic Tools for Enhanced Algal Fitness in the Prominent Order Prymnesiales (Haptophyceae).</title>
        <authorList>
            <person name="Hovde B.T."/>
            <person name="Deodato C.R."/>
            <person name="Hunsperger H.M."/>
            <person name="Ryken S.A."/>
            <person name="Yost W."/>
            <person name="Jha R.K."/>
            <person name="Patterson J."/>
            <person name="Monnat R.J. Jr."/>
            <person name="Barlow S.B."/>
            <person name="Starkenburg S.R."/>
            <person name="Cattolico R.A."/>
        </authorList>
    </citation>
    <scope>NUCLEOTIDE SEQUENCE</scope>
    <source>
        <strain evidence="5">CCMP291</strain>
    </source>
</reference>
<dbReference type="PANTHER" id="PTHR34726">
    <property type="entry name" value="GBP DOMAIN-CONTAINING PROTEIN"/>
    <property type="match status" value="1"/>
</dbReference>
<accession>A0A0M0J642</accession>
<dbReference type="SUPFAM" id="SSF49764">
    <property type="entry name" value="HSP20-like chaperones"/>
    <property type="match status" value="1"/>
</dbReference>
<dbReference type="Proteomes" id="UP000037460">
    <property type="component" value="Unassembled WGS sequence"/>
</dbReference>
<dbReference type="PROSITE" id="PS01031">
    <property type="entry name" value="SHSP"/>
    <property type="match status" value="1"/>
</dbReference>
<keyword evidence="5" id="KW-1185">Reference proteome</keyword>
<name>A0A0M0J642_9EUKA</name>
<comment type="caution">
    <text evidence="4">The sequence shown here is derived from an EMBL/GenBank/DDBJ whole genome shotgun (WGS) entry which is preliminary data.</text>
</comment>
<dbReference type="CDD" id="cd06464">
    <property type="entry name" value="ACD_sHsps-like"/>
    <property type="match status" value="1"/>
</dbReference>
<dbReference type="InterPro" id="IPR002068">
    <property type="entry name" value="A-crystallin/Hsp20_dom"/>
</dbReference>
<dbReference type="Pfam" id="PF00011">
    <property type="entry name" value="HSP20"/>
    <property type="match status" value="1"/>
</dbReference>
<evidence type="ECO:0000256" key="1">
    <source>
        <dbReference type="PROSITE-ProRule" id="PRU00285"/>
    </source>
</evidence>
<dbReference type="AlphaFoldDB" id="A0A0M0J642"/>
<evidence type="ECO:0000256" key="2">
    <source>
        <dbReference type="RuleBase" id="RU003616"/>
    </source>
</evidence>
<organism evidence="4 5">
    <name type="scientific">Chrysochromulina tobinii</name>
    <dbReference type="NCBI Taxonomy" id="1460289"/>
    <lineage>
        <taxon>Eukaryota</taxon>
        <taxon>Haptista</taxon>
        <taxon>Haptophyta</taxon>
        <taxon>Prymnesiophyceae</taxon>
        <taxon>Prymnesiales</taxon>
        <taxon>Chrysochromulinaceae</taxon>
        <taxon>Chrysochromulina</taxon>
    </lineage>
</organism>
<evidence type="ECO:0000259" key="3">
    <source>
        <dbReference type="PROSITE" id="PS01031"/>
    </source>
</evidence>
<evidence type="ECO:0000313" key="5">
    <source>
        <dbReference type="Proteomes" id="UP000037460"/>
    </source>
</evidence>
<dbReference type="PANTHER" id="PTHR34726:SF3">
    <property type="entry name" value="GUANYLATE-BINDING PROTEIN N-TERMINAL DOMAIN-CONTAINING PROTEIN-RELATED"/>
    <property type="match status" value="1"/>
</dbReference>
<comment type="similarity">
    <text evidence="1 2">Belongs to the small heat shock protein (HSP20) family.</text>
</comment>
<sequence>MRTCASRTSSSRWRTAGCSTRSTSRNAANHEMASANLFSDAYDWIVDIQLLSDVSKQGWKVQFSGEFLAGLDKAERAQVLSQGKWTAEDGAQSTDGFGQPPASAWRGAIVAVLGLYDKGKTFVLNNISNAKLPSGKKVATKGLSFKHVEVSGGTKFILLDSEGSFSPVKVSNELSVVEKEATELFLQELIFEMSDYFLCVVNDFTSLDQRYLDKLTRNLQNSKKDFREVIVVHNCKEVIDEDTLRYVWETQATAIYGSGTPQTTLVAATDPATNTLVEKAVGWFKTPFSRHVLLANSDSDLGENLNPWAFSLLRYWLKSVFIPVARDFSVVDAVVHYSNQKLATHFKTHPQLALTHTEEAGTEGRVWYIRSHSEAPERLRLHQLSVDASGIMLARPDSYLPPVDIVREPDAYNIYMDLPGMTRDQVKLSRQNVVTIVKGTRESGLSDREIATSVTRQERKAGEFTMTFRIPEEYQRRWESADMENGVLRIRYLKDEEEEEGKGEVNPIA</sequence>
<protein>
    <submittedName>
        <fullName evidence="4">Hsp20-like chaperone domain-containing protein</fullName>
    </submittedName>
</protein>
<dbReference type="SUPFAM" id="SSF52540">
    <property type="entry name" value="P-loop containing nucleoside triphosphate hydrolases"/>
    <property type="match status" value="1"/>
</dbReference>
<dbReference type="OrthoDB" id="2135133at2759"/>
<dbReference type="InterPro" id="IPR027417">
    <property type="entry name" value="P-loop_NTPase"/>
</dbReference>
<dbReference type="EMBL" id="JWZX01003333">
    <property type="protein sequence ID" value="KOO21802.1"/>
    <property type="molecule type" value="Genomic_DNA"/>
</dbReference>
<dbReference type="Gene3D" id="2.60.40.790">
    <property type="match status" value="1"/>
</dbReference>
<dbReference type="Gene3D" id="3.40.50.300">
    <property type="entry name" value="P-loop containing nucleotide triphosphate hydrolases"/>
    <property type="match status" value="1"/>
</dbReference>
<evidence type="ECO:0000313" key="4">
    <source>
        <dbReference type="EMBL" id="KOO21802.1"/>
    </source>
</evidence>
<dbReference type="InterPro" id="IPR008978">
    <property type="entry name" value="HSP20-like_chaperone"/>
</dbReference>
<feature type="domain" description="SHSP" evidence="3">
    <location>
        <begin position="394"/>
        <end position="509"/>
    </location>
</feature>
<gene>
    <name evidence="4" type="ORF">Ctob_004242</name>
</gene>
<proteinExistence type="inferred from homology"/>